<keyword evidence="1" id="KW-0175">Coiled coil</keyword>
<evidence type="ECO:0000256" key="2">
    <source>
        <dbReference type="SAM" id="MobiDB-lite"/>
    </source>
</evidence>
<feature type="region of interest" description="Disordered" evidence="2">
    <location>
        <begin position="53"/>
        <end position="73"/>
    </location>
</feature>
<name>A0A239LS44_9RHOB</name>
<sequence length="438" mass="49450">MNPVIDQERAGFLASRTTNKNRQLLPQWVRPEKELPVVTLPIEWVRFSTLNHRTRAEQDREKHKSGNSELFTGDPLGDHAQAMQLKILSEQGSFDDLRRDLEKRGQQEPAVVTAEGILINGNRRAAALRKLWLDDHVESARYIRAFVLPTDATKDELIDLETELQVSKDYREEYSWVNEALLIEEIFESSNKNWNKVAKRMRLEREEVQEQYEKLQQLHQLVALSNGQRYHADFVGNNSAFRELAIHVRGKSPQEAASVRSVYFLGTLAGTNYRDLRHLRRSDAVEFVHEEFSNDLFLKSLLTKSNDGDGGESFDLLDDVLGEDNRSDSPNLNPVLSFLAAQKPEEIVTLPTGEQVAVDQLLTSVKSAVDAAAKEASENVKDAKAVVAPIKKLDLAKDNIIRAGVALAKARSQSDWDEGSLKEKIEEVKAAISQIETM</sequence>
<organism evidence="3 4">
    <name type="scientific">Antarctobacter heliothermus</name>
    <dbReference type="NCBI Taxonomy" id="74033"/>
    <lineage>
        <taxon>Bacteria</taxon>
        <taxon>Pseudomonadati</taxon>
        <taxon>Pseudomonadota</taxon>
        <taxon>Alphaproteobacteria</taxon>
        <taxon>Rhodobacterales</taxon>
        <taxon>Roseobacteraceae</taxon>
        <taxon>Antarctobacter</taxon>
    </lineage>
</organism>
<dbReference type="Proteomes" id="UP000198440">
    <property type="component" value="Unassembled WGS sequence"/>
</dbReference>
<evidence type="ECO:0000313" key="4">
    <source>
        <dbReference type="Proteomes" id="UP000198440"/>
    </source>
</evidence>
<dbReference type="AlphaFoldDB" id="A0A239LS44"/>
<gene>
    <name evidence="3" type="ORF">SAMN04488078_10982</name>
</gene>
<evidence type="ECO:0000313" key="3">
    <source>
        <dbReference type="EMBL" id="SNT32708.1"/>
    </source>
</evidence>
<accession>A0A239LS44</accession>
<dbReference type="OrthoDB" id="3176965at2"/>
<dbReference type="RefSeq" id="WP_141135974.1">
    <property type="nucleotide sequence ID" value="NZ_FZON01000098.1"/>
</dbReference>
<protein>
    <submittedName>
        <fullName evidence="3">ParB-like nuclease domain-containing protein</fullName>
    </submittedName>
</protein>
<reference evidence="3 4" key="1">
    <citation type="submission" date="2017-06" db="EMBL/GenBank/DDBJ databases">
        <authorList>
            <person name="Kim H.J."/>
            <person name="Triplett B.A."/>
        </authorList>
    </citation>
    <scope>NUCLEOTIDE SEQUENCE [LARGE SCALE GENOMIC DNA]</scope>
    <source>
        <strain evidence="3 4">DSM 11445</strain>
    </source>
</reference>
<dbReference type="EMBL" id="FZON01000098">
    <property type="protein sequence ID" value="SNT32708.1"/>
    <property type="molecule type" value="Genomic_DNA"/>
</dbReference>
<feature type="compositionally biased region" description="Basic and acidic residues" evidence="2">
    <location>
        <begin position="54"/>
        <end position="66"/>
    </location>
</feature>
<dbReference type="SUPFAM" id="SSF110849">
    <property type="entry name" value="ParB/Sulfiredoxin"/>
    <property type="match status" value="1"/>
</dbReference>
<feature type="coiled-coil region" evidence="1">
    <location>
        <begin position="191"/>
        <end position="221"/>
    </location>
</feature>
<proteinExistence type="predicted"/>
<dbReference type="InterPro" id="IPR036086">
    <property type="entry name" value="ParB/Sulfiredoxin_sf"/>
</dbReference>
<evidence type="ECO:0000256" key="1">
    <source>
        <dbReference type="SAM" id="Coils"/>
    </source>
</evidence>